<comment type="caution">
    <text evidence="1">The sequence shown here is derived from an EMBL/GenBank/DDBJ whole genome shotgun (WGS) entry which is preliminary data.</text>
</comment>
<organism evidence="1 2">
    <name type="scientific">[Phormidium ambiguum] IAM M-71</name>
    <dbReference type="NCBI Taxonomy" id="454136"/>
    <lineage>
        <taxon>Bacteria</taxon>
        <taxon>Bacillati</taxon>
        <taxon>Cyanobacteriota</taxon>
        <taxon>Cyanophyceae</taxon>
        <taxon>Oscillatoriophycideae</taxon>
        <taxon>Aerosakkonematales</taxon>
        <taxon>Aerosakkonemataceae</taxon>
        <taxon>Floridanema</taxon>
    </lineage>
</organism>
<proteinExistence type="predicted"/>
<name>A0A1U7IK29_9CYAN</name>
<evidence type="ECO:0000313" key="2">
    <source>
        <dbReference type="Proteomes" id="UP000185860"/>
    </source>
</evidence>
<dbReference type="EMBL" id="MRCE01000011">
    <property type="protein sequence ID" value="OKH37570.1"/>
    <property type="molecule type" value="Genomic_DNA"/>
</dbReference>
<reference evidence="1 2" key="1">
    <citation type="submission" date="2016-11" db="EMBL/GenBank/DDBJ databases">
        <title>Draft Genome Sequences of Nine Cyanobacterial Strains from Diverse Habitats.</title>
        <authorList>
            <person name="Zhu T."/>
            <person name="Hou S."/>
            <person name="Lu X."/>
            <person name="Hess W.R."/>
        </authorList>
    </citation>
    <scope>NUCLEOTIDE SEQUENCE [LARGE SCALE GENOMIC DNA]</scope>
    <source>
        <strain evidence="1 2">IAM M-71</strain>
    </source>
</reference>
<dbReference type="RefSeq" id="WP_073593858.1">
    <property type="nucleotide sequence ID" value="NZ_MRCE01000011.1"/>
</dbReference>
<dbReference type="STRING" id="454136.NIES2119_12755"/>
<protein>
    <recommendedName>
        <fullName evidence="3">Outer membrane protein beta-barrel domain-containing protein</fullName>
    </recommendedName>
</protein>
<accession>A0A1U7IK29</accession>
<gene>
    <name evidence="1" type="ORF">NIES2119_12755</name>
</gene>
<sequence length="179" mass="18436">MQRLQKSLLGFGAITTLSLTIGIGSNLIENKPAQAQAAYGNYVGVGLSGGLTEDNNGDGRQLAGVITGRYKLPNTPLSVRGQAFIGGGSFAFVPTVSYDFLINECNCNTIYLGLGGAFTSGDDPSPVGDRTSIVLQPGIDYFLPNSNTVIFGNAVFALDAYKNGGGTAISVQGGVGLTF</sequence>
<evidence type="ECO:0000313" key="1">
    <source>
        <dbReference type="EMBL" id="OKH37570.1"/>
    </source>
</evidence>
<dbReference type="AlphaFoldDB" id="A0A1U7IK29"/>
<dbReference type="Proteomes" id="UP000185860">
    <property type="component" value="Unassembled WGS sequence"/>
</dbReference>
<dbReference type="OrthoDB" id="530424at2"/>
<evidence type="ECO:0008006" key="3">
    <source>
        <dbReference type="Google" id="ProtNLM"/>
    </source>
</evidence>